<organism evidence="2 3">
    <name type="scientific">Kouleothrix aurantiaca</name>
    <dbReference type="NCBI Taxonomy" id="186479"/>
    <lineage>
        <taxon>Bacteria</taxon>
        <taxon>Bacillati</taxon>
        <taxon>Chloroflexota</taxon>
        <taxon>Chloroflexia</taxon>
        <taxon>Chloroflexales</taxon>
        <taxon>Roseiflexineae</taxon>
        <taxon>Roseiflexaceae</taxon>
        <taxon>Kouleothrix</taxon>
    </lineage>
</organism>
<proteinExistence type="predicted"/>
<name>A0A0N8PSS0_9CHLR</name>
<dbReference type="EMBL" id="LJCR01000244">
    <property type="protein sequence ID" value="KPV53501.1"/>
    <property type="molecule type" value="Genomic_DNA"/>
</dbReference>
<evidence type="ECO:0000313" key="3">
    <source>
        <dbReference type="Proteomes" id="UP000050509"/>
    </source>
</evidence>
<evidence type="ECO:0000313" key="2">
    <source>
        <dbReference type="EMBL" id="KPV53501.1"/>
    </source>
</evidence>
<evidence type="ECO:0000259" key="1">
    <source>
        <dbReference type="Pfam" id="PF09350"/>
    </source>
</evidence>
<gene>
    <name evidence="2" type="ORF">SE17_09305</name>
</gene>
<dbReference type="PATRIC" id="fig|186479.3.peg.4899"/>
<dbReference type="AlphaFoldDB" id="A0A0N8PSS0"/>
<dbReference type="PANTHER" id="PTHR39158:SF1">
    <property type="entry name" value="DNAJ HOMOLOG SUBFAMILY C MEMBER 28"/>
    <property type="match status" value="1"/>
</dbReference>
<keyword evidence="3" id="KW-1185">Reference proteome</keyword>
<protein>
    <recommendedName>
        <fullName evidence="1">DnaJ homologue subfamily C member 28 conserved domain-containing protein</fullName>
    </recommendedName>
</protein>
<dbReference type="Pfam" id="PF09350">
    <property type="entry name" value="DJC28_CD"/>
    <property type="match status" value="1"/>
</dbReference>
<reference evidence="2 3" key="1">
    <citation type="submission" date="2015-09" db="EMBL/GenBank/DDBJ databases">
        <title>Draft genome sequence of Kouleothrix aurantiaca JCM 19913.</title>
        <authorList>
            <person name="Hemp J."/>
        </authorList>
    </citation>
    <scope>NUCLEOTIDE SEQUENCE [LARGE SCALE GENOMIC DNA]</scope>
    <source>
        <strain evidence="2 3">COM-B</strain>
    </source>
</reference>
<dbReference type="InterPro" id="IPR052573">
    <property type="entry name" value="DnaJ_C_subfamily_28"/>
</dbReference>
<feature type="domain" description="DnaJ homologue subfamily C member 28 conserved" evidence="1">
    <location>
        <begin position="15"/>
        <end position="75"/>
    </location>
</feature>
<dbReference type="InterPro" id="IPR018961">
    <property type="entry name" value="DnaJ_homolog_subfam-C_membr-28"/>
</dbReference>
<comment type="caution">
    <text evidence="2">The sequence shown here is derived from an EMBL/GenBank/DDBJ whole genome shotgun (WGS) entry which is preliminary data.</text>
</comment>
<dbReference type="PANTHER" id="PTHR39158">
    <property type="entry name" value="OS08G0560600 PROTEIN"/>
    <property type="match status" value="1"/>
</dbReference>
<accession>A0A0N8PSS0</accession>
<dbReference type="Proteomes" id="UP000050509">
    <property type="component" value="Unassembled WGS sequence"/>
</dbReference>
<sequence>MPRKPYHDLLDEIFAKAQADGHFSNLPGEGKPLKFDDDDMVPDEDRLAYRMLKTAGFAPPWVEARRSIDQERAEIARWLADAQRRLLHLDAKGQVALHVAYKRKLTALQGMITNFNLTAPAGVEHLEGVRMAEELAKLSA</sequence>